<dbReference type="CDD" id="cd07984">
    <property type="entry name" value="LPLAT_LABLAT-like"/>
    <property type="match status" value="1"/>
</dbReference>
<dbReference type="GO" id="GO:0009247">
    <property type="term" value="P:glycolipid biosynthetic process"/>
    <property type="evidence" value="ECO:0007669"/>
    <property type="project" value="UniProtKB-ARBA"/>
</dbReference>
<organism evidence="8 9">
    <name type="scientific">Aminivibrio pyruvatiphilus</name>
    <dbReference type="NCBI Taxonomy" id="1005740"/>
    <lineage>
        <taxon>Bacteria</taxon>
        <taxon>Thermotogati</taxon>
        <taxon>Synergistota</taxon>
        <taxon>Synergistia</taxon>
        <taxon>Synergistales</taxon>
        <taxon>Aminobacteriaceae</taxon>
        <taxon>Aminivibrio</taxon>
    </lineage>
</organism>
<dbReference type="GO" id="GO:0005886">
    <property type="term" value="C:plasma membrane"/>
    <property type="evidence" value="ECO:0007669"/>
    <property type="project" value="UniProtKB-SubCell"/>
</dbReference>
<evidence type="ECO:0000313" key="8">
    <source>
        <dbReference type="EMBL" id="TDY52517.1"/>
    </source>
</evidence>
<dbReference type="PANTHER" id="PTHR30606:SF9">
    <property type="entry name" value="LIPID A BIOSYNTHESIS LAUROYLTRANSFERASE"/>
    <property type="match status" value="1"/>
</dbReference>
<dbReference type="InterPro" id="IPR004960">
    <property type="entry name" value="LipA_acyltrans"/>
</dbReference>
<proteinExistence type="predicted"/>
<evidence type="ECO:0000256" key="7">
    <source>
        <dbReference type="SAM" id="Phobius"/>
    </source>
</evidence>
<dbReference type="PANTHER" id="PTHR30606">
    <property type="entry name" value="LIPID A BIOSYNTHESIS LAUROYL ACYLTRANSFERASE"/>
    <property type="match status" value="1"/>
</dbReference>
<keyword evidence="6" id="KW-0012">Acyltransferase</keyword>
<feature type="transmembrane region" description="Helical" evidence="7">
    <location>
        <begin position="20"/>
        <end position="40"/>
    </location>
</feature>
<evidence type="ECO:0000256" key="6">
    <source>
        <dbReference type="ARBA" id="ARBA00023315"/>
    </source>
</evidence>
<keyword evidence="2" id="KW-1003">Cell membrane</keyword>
<evidence type="ECO:0000256" key="5">
    <source>
        <dbReference type="ARBA" id="ARBA00023136"/>
    </source>
</evidence>
<keyword evidence="3" id="KW-0997">Cell inner membrane</keyword>
<keyword evidence="9" id="KW-1185">Reference proteome</keyword>
<dbReference type="Proteomes" id="UP000295066">
    <property type="component" value="Unassembled WGS sequence"/>
</dbReference>
<gene>
    <name evidence="8" type="ORF">C8D99_1377</name>
</gene>
<sequence length="293" mass="32659">MNKDTSWKIAGGIRNVIRGLPYSWSISLGAGLGVLLWAASKKKVDEAERRCVRALQVGVTEARRIVRGSYMNLGRSVAEFLSMDKVRGDLRDLVEFHGEEHLREALARGKGVLFLSAHLGNWEIGAAAVAERGYPMNAIGTDQRDERITNLIIQKRAECGVTSVGKGFDLKAAIRCLQRGEALAILMDQDVRDKGVVVPFLGLPASTPYGPAKIARKLGSTILPAFMVRRGTSMVHDFHILPSPWEKGYPDEDESMESAVTLCNDAISRFIREYPEQWMWLYPRWASTESEIR</sequence>
<reference evidence="8 9" key="1">
    <citation type="submission" date="2019-03" db="EMBL/GenBank/DDBJ databases">
        <title>Genomic Encyclopedia of Type Strains, Phase IV (KMG-IV): sequencing the most valuable type-strain genomes for metagenomic binning, comparative biology and taxonomic classification.</title>
        <authorList>
            <person name="Goeker M."/>
        </authorList>
    </citation>
    <scope>NUCLEOTIDE SEQUENCE [LARGE SCALE GENOMIC DNA]</scope>
    <source>
        <strain evidence="8 9">DSM 25964</strain>
    </source>
</reference>
<dbReference type="EMBL" id="SORI01000037">
    <property type="protein sequence ID" value="TDY52517.1"/>
    <property type="molecule type" value="Genomic_DNA"/>
</dbReference>
<dbReference type="AlphaFoldDB" id="A0A4R8LXM4"/>
<accession>A0A4R8LXM4</accession>
<name>A0A4R8LXM4_9BACT</name>
<dbReference type="OrthoDB" id="9801955at2"/>
<keyword evidence="5 7" id="KW-0472">Membrane</keyword>
<evidence type="ECO:0000313" key="9">
    <source>
        <dbReference type="Proteomes" id="UP000295066"/>
    </source>
</evidence>
<dbReference type="GO" id="GO:0016746">
    <property type="term" value="F:acyltransferase activity"/>
    <property type="evidence" value="ECO:0007669"/>
    <property type="project" value="UniProtKB-KW"/>
</dbReference>
<dbReference type="RefSeq" id="WP_133959240.1">
    <property type="nucleotide sequence ID" value="NZ_SORI01000037.1"/>
</dbReference>
<evidence type="ECO:0000256" key="2">
    <source>
        <dbReference type="ARBA" id="ARBA00022475"/>
    </source>
</evidence>
<keyword evidence="7" id="KW-0812">Transmembrane</keyword>
<evidence type="ECO:0000256" key="1">
    <source>
        <dbReference type="ARBA" id="ARBA00004533"/>
    </source>
</evidence>
<evidence type="ECO:0000256" key="3">
    <source>
        <dbReference type="ARBA" id="ARBA00022519"/>
    </source>
</evidence>
<comment type="caution">
    <text evidence="8">The sequence shown here is derived from an EMBL/GenBank/DDBJ whole genome shotgun (WGS) entry which is preliminary data.</text>
</comment>
<keyword evidence="4 8" id="KW-0808">Transferase</keyword>
<comment type="subcellular location">
    <subcellularLocation>
        <location evidence="1">Cell inner membrane</location>
    </subcellularLocation>
</comment>
<dbReference type="Pfam" id="PF03279">
    <property type="entry name" value="Lip_A_acyltrans"/>
    <property type="match status" value="1"/>
</dbReference>
<evidence type="ECO:0000256" key="4">
    <source>
        <dbReference type="ARBA" id="ARBA00022679"/>
    </source>
</evidence>
<keyword evidence="7" id="KW-1133">Transmembrane helix</keyword>
<protein>
    <submittedName>
        <fullName evidence="8">KDO2-lipid IV(A) lauroyltransferase</fullName>
    </submittedName>
</protein>